<dbReference type="Proteomes" id="UP000183967">
    <property type="component" value="Unassembled WGS sequence"/>
</dbReference>
<accession>A0A1M5W988</accession>
<keyword evidence="3" id="KW-1185">Reference proteome</keyword>
<dbReference type="InterPro" id="IPR007842">
    <property type="entry name" value="HEPN_dom"/>
</dbReference>
<reference evidence="3" key="1">
    <citation type="submission" date="2016-11" db="EMBL/GenBank/DDBJ databases">
        <authorList>
            <person name="Varghese N."/>
            <person name="Submissions S."/>
        </authorList>
    </citation>
    <scope>NUCLEOTIDE SEQUENCE [LARGE SCALE GENOMIC DNA]</scope>
    <source>
        <strain evidence="3">DSM 13643</strain>
    </source>
</reference>
<protein>
    <submittedName>
        <fullName evidence="2">HEPN domain-containing protein</fullName>
    </submittedName>
</protein>
<dbReference type="SMART" id="SM00748">
    <property type="entry name" value="HEPN"/>
    <property type="match status" value="1"/>
</dbReference>
<dbReference type="RefSeq" id="WP_073197833.1">
    <property type="nucleotide sequence ID" value="NZ_FQXO01000094.1"/>
</dbReference>
<dbReference type="Pfam" id="PF05168">
    <property type="entry name" value="HEPN"/>
    <property type="match status" value="1"/>
</dbReference>
<dbReference type="EMBL" id="FQXO01000094">
    <property type="protein sequence ID" value="SHH84037.1"/>
    <property type="molecule type" value="Genomic_DNA"/>
</dbReference>
<evidence type="ECO:0000259" key="1">
    <source>
        <dbReference type="PROSITE" id="PS50910"/>
    </source>
</evidence>
<dbReference type="PROSITE" id="PS50910">
    <property type="entry name" value="HEPN"/>
    <property type="match status" value="1"/>
</dbReference>
<gene>
    <name evidence="2" type="ORF">SAMN02745135_02357</name>
</gene>
<feature type="domain" description="HEPN" evidence="1">
    <location>
        <begin position="11"/>
        <end position="118"/>
    </location>
</feature>
<dbReference type="AlphaFoldDB" id="A0A1M5W988"/>
<evidence type="ECO:0000313" key="2">
    <source>
        <dbReference type="EMBL" id="SHH84037.1"/>
    </source>
</evidence>
<sequence>MNNKDIAYEWFDFADNDLDSAKFLLQMYPIPLEIICYHCQQSAEKYLKGYIALNGDNIIKTHDLTLLNKICMKFDKDFQEIEDDCIELVDYGVQVRYPFRIELEEQDMKKALESAERIKNFILDKVKQSE</sequence>
<name>A0A1M5W988_9FIRM</name>
<evidence type="ECO:0000313" key="3">
    <source>
        <dbReference type="Proteomes" id="UP000183967"/>
    </source>
</evidence>
<dbReference type="OrthoDB" id="9808176at2"/>
<proteinExistence type="predicted"/>
<dbReference type="Gene3D" id="1.20.120.330">
    <property type="entry name" value="Nucleotidyltransferases domain 2"/>
    <property type="match status" value="1"/>
</dbReference>
<organism evidence="2 3">
    <name type="scientific">Caloranaerobacter azorensis DSM 13643</name>
    <dbReference type="NCBI Taxonomy" id="1121264"/>
    <lineage>
        <taxon>Bacteria</taxon>
        <taxon>Bacillati</taxon>
        <taxon>Bacillota</taxon>
        <taxon>Tissierellia</taxon>
        <taxon>Tissierellales</taxon>
        <taxon>Thermohalobacteraceae</taxon>
        <taxon>Caloranaerobacter</taxon>
    </lineage>
</organism>
<dbReference type="SUPFAM" id="SSF81593">
    <property type="entry name" value="Nucleotidyltransferase substrate binding subunit/domain"/>
    <property type="match status" value="1"/>
</dbReference>